<keyword evidence="5" id="KW-1185">Reference proteome</keyword>
<feature type="transmembrane region" description="Helical" evidence="2">
    <location>
        <begin position="12"/>
        <end position="33"/>
    </location>
</feature>
<sequence length="94" mass="10337">MMHEKFTRNHNVICLPEFLLGRIIVICTVIPIWQHLDKLDSITAHFPQGVSPQNQGTSKEKILKCTPSQGTPSQGAPSQDVPSQGTPFQSTGIQ</sequence>
<dbReference type="Proteomes" id="UP000439903">
    <property type="component" value="Unassembled WGS sequence"/>
</dbReference>
<reference evidence="4 5" key="1">
    <citation type="journal article" date="2019" name="Environ. Microbiol.">
        <title>At the nexus of three kingdoms: the genome of the mycorrhizal fungus Gigaspora margarita provides insights into plant, endobacterial and fungal interactions.</title>
        <authorList>
            <person name="Venice F."/>
            <person name="Ghignone S."/>
            <person name="Salvioli di Fossalunga A."/>
            <person name="Amselem J."/>
            <person name="Novero M."/>
            <person name="Xianan X."/>
            <person name="Sedzielewska Toro K."/>
            <person name="Morin E."/>
            <person name="Lipzen A."/>
            <person name="Grigoriev I.V."/>
            <person name="Henrissat B."/>
            <person name="Martin F.M."/>
            <person name="Bonfante P."/>
        </authorList>
    </citation>
    <scope>NUCLEOTIDE SEQUENCE [LARGE SCALE GENOMIC DNA]</scope>
    <source>
        <strain evidence="4 5">BEG34</strain>
    </source>
</reference>
<gene>
    <name evidence="3" type="ORF">F8M41_019078</name>
    <name evidence="4" type="ORF">F8M41_023103</name>
</gene>
<dbReference type="AlphaFoldDB" id="A0A8H4ADX6"/>
<feature type="region of interest" description="Disordered" evidence="1">
    <location>
        <begin position="45"/>
        <end position="94"/>
    </location>
</feature>
<evidence type="ECO:0000313" key="5">
    <source>
        <dbReference type="Proteomes" id="UP000439903"/>
    </source>
</evidence>
<name>A0A8H4ADX6_GIGMA</name>
<evidence type="ECO:0000313" key="4">
    <source>
        <dbReference type="EMBL" id="KAF0484059.1"/>
    </source>
</evidence>
<keyword evidence="2" id="KW-1133">Transmembrane helix</keyword>
<accession>A0A8H4ADX6</accession>
<keyword evidence="2" id="KW-0812">Transmembrane</keyword>
<comment type="caution">
    <text evidence="4">The sequence shown here is derived from an EMBL/GenBank/DDBJ whole genome shotgun (WGS) entry which is preliminary data.</text>
</comment>
<protein>
    <submittedName>
        <fullName evidence="4">Uncharacterized protein</fullName>
    </submittedName>
</protein>
<evidence type="ECO:0000256" key="1">
    <source>
        <dbReference type="SAM" id="MobiDB-lite"/>
    </source>
</evidence>
<keyword evidence="2" id="KW-0472">Membrane</keyword>
<evidence type="ECO:0000313" key="3">
    <source>
        <dbReference type="EMBL" id="KAF0332872.1"/>
    </source>
</evidence>
<dbReference type="EMBL" id="WTPW01004826">
    <property type="protein sequence ID" value="KAF0332872.1"/>
    <property type="molecule type" value="Genomic_DNA"/>
</dbReference>
<feature type="compositionally biased region" description="Polar residues" evidence="1">
    <location>
        <begin position="66"/>
        <end position="94"/>
    </location>
</feature>
<evidence type="ECO:0000256" key="2">
    <source>
        <dbReference type="SAM" id="Phobius"/>
    </source>
</evidence>
<organism evidence="4 5">
    <name type="scientific">Gigaspora margarita</name>
    <dbReference type="NCBI Taxonomy" id="4874"/>
    <lineage>
        <taxon>Eukaryota</taxon>
        <taxon>Fungi</taxon>
        <taxon>Fungi incertae sedis</taxon>
        <taxon>Mucoromycota</taxon>
        <taxon>Glomeromycotina</taxon>
        <taxon>Glomeromycetes</taxon>
        <taxon>Diversisporales</taxon>
        <taxon>Gigasporaceae</taxon>
        <taxon>Gigaspora</taxon>
    </lineage>
</organism>
<proteinExistence type="predicted"/>
<dbReference type="EMBL" id="WTPW01000739">
    <property type="protein sequence ID" value="KAF0484059.1"/>
    <property type="molecule type" value="Genomic_DNA"/>
</dbReference>